<feature type="compositionally biased region" description="Low complexity" evidence="5">
    <location>
        <begin position="956"/>
        <end position="977"/>
    </location>
</feature>
<dbReference type="VEuPathDB" id="FungiDB:SJAG_04114"/>
<dbReference type="STRING" id="402676.B6K5Y8"/>
<evidence type="ECO:0000259" key="7">
    <source>
        <dbReference type="PROSITE" id="PS51194"/>
    </source>
</evidence>
<evidence type="ECO:0000256" key="5">
    <source>
        <dbReference type="SAM" id="MobiDB-lite"/>
    </source>
</evidence>
<dbReference type="InterPro" id="IPR000330">
    <property type="entry name" value="SNF2_N"/>
</dbReference>
<dbReference type="HOGENOM" id="CLU_000315_7_0_1"/>
<feature type="coiled-coil region" evidence="4">
    <location>
        <begin position="21"/>
        <end position="102"/>
    </location>
</feature>
<dbReference type="GO" id="GO:0005524">
    <property type="term" value="F:ATP binding"/>
    <property type="evidence" value="ECO:0007669"/>
    <property type="project" value="InterPro"/>
</dbReference>
<dbReference type="Gene3D" id="3.40.50.300">
    <property type="entry name" value="P-loop containing nucleotide triphosphate hydrolases"/>
    <property type="match status" value="1"/>
</dbReference>
<evidence type="ECO:0000313" key="9">
    <source>
        <dbReference type="JaponicusDB" id="SJAG_04114"/>
    </source>
</evidence>
<dbReference type="PROSITE" id="PS51192">
    <property type="entry name" value="HELICASE_ATP_BIND_1"/>
    <property type="match status" value="1"/>
</dbReference>
<dbReference type="Proteomes" id="UP000001744">
    <property type="component" value="Unassembled WGS sequence"/>
</dbReference>
<keyword evidence="8" id="KW-0347">Helicase</keyword>
<dbReference type="EMBL" id="KE651167">
    <property type="protein sequence ID" value="EEB08942.1"/>
    <property type="molecule type" value="Genomic_DNA"/>
</dbReference>
<dbReference type="InterPro" id="IPR049730">
    <property type="entry name" value="SNF2/RAD54-like_C"/>
</dbReference>
<dbReference type="InterPro" id="IPR038718">
    <property type="entry name" value="SNF2-like_sf"/>
</dbReference>
<dbReference type="GO" id="GO:0004386">
    <property type="term" value="F:helicase activity"/>
    <property type="evidence" value="ECO:0007669"/>
    <property type="project" value="UniProtKB-KW"/>
</dbReference>
<evidence type="ECO:0000256" key="1">
    <source>
        <dbReference type="ARBA" id="ARBA00022741"/>
    </source>
</evidence>
<dbReference type="FunFam" id="3.40.50.10810:FF:000039">
    <property type="entry name" value="DNA repair protein Rhp26/Rad26"/>
    <property type="match status" value="1"/>
</dbReference>
<sequence length="983" mass="112049">MADSKELNELGVFSVDQDTFERGLQQNANKLLAERKKESEEKRLAKVRKELDALNAKIRRVEERIDSRFTKISVRATLHEQLDTLQDDFKRLKQDEQDILQRLNPTENTPQDFDSQLEQRESLIRTGQITPFSRLDSVQQPDEYEENVVENEEVKNAPSGSPSGEKEEEESEQKNVLAENAVSSAVTEATLASLDDGDELVYRKRLQKWCTARQTLREKKEAAGEGTSENKNSQTQPESLSEEPEWFLPHPTKKAQVFDDGFSIPGDIRPKLFRYQVTCILWLWELYCQGAGGIIGDEMGLGKTVQIVAYLASLHYSRKFDKPTLVVCPATLMKQWVGEFHRWWAPFRVVILHSTGSGLNSKREGRDYKDSASEGEDEEEESVLEAEDERVNPLRRSSASFHKFAEKLIDSTFERGHILITTYAGLRIYSDLLLPREWGYCILDEGHKIRNPDAEISILSKQLRTVNRIILSGTPIQNNLTELWNLFDFIFPGRLGTLPVFQNQFALPINIGGYANATNIQVQTSYKCACMLRDLISPYLLRRMKLDVAADLPKKSEQVLFCKLTPEQRIAYQQFLNSGDMNKILNGKRQVLFGVDVLRKICNHPDLVMREFLEHKEGYEYGDPKKSGKLKVVQALLKLWKSQNHRTLLFSQTRQMLDILEKAIGSMGDISYCRMDGTTSIGLRQGLVDEFNKTSRYDVFLLTTRVGGLGINLTGADRVIIFDPDWNPSTDAQARERAWRLGQKRDVVVYRLMSSGTIEEKIYHRQIFKQFLTNKILKDPNQRRFFKMNDLHDLFTLDEDKEDEGTATGDMFLGEERIFATKKKPQTFTKPPNTSHSQVQQRRKRKPRHSNPDDPAEFKKLEGVAGLEAYKPAEEEAKRLKKPKQGSTYGEESMLSGIFASAGVKSSLEHDNLFNNDNPADRMAQQEANRIAKEAAQTVLQSSYASRNPKPPQPTVPSVSHTPSPSSAVPSSSSLLARLKRRQ</sequence>
<dbReference type="InterPro" id="IPR014001">
    <property type="entry name" value="Helicase_ATP-bd"/>
</dbReference>
<dbReference type="SUPFAM" id="SSF52540">
    <property type="entry name" value="P-loop containing nucleoside triphosphate hydrolases"/>
    <property type="match status" value="2"/>
</dbReference>
<dbReference type="JaponicusDB" id="SJAG_04114">
    <property type="gene designation" value="rhp26"/>
</dbReference>
<dbReference type="CDD" id="cd18000">
    <property type="entry name" value="DEXHc_ERCC6"/>
    <property type="match status" value="1"/>
</dbReference>
<dbReference type="AlphaFoldDB" id="B6K5Y8"/>
<dbReference type="GeneID" id="7049284"/>
<evidence type="ECO:0000313" key="8">
    <source>
        <dbReference type="EMBL" id="EEB08942.1"/>
    </source>
</evidence>
<dbReference type="GO" id="GO:0016787">
    <property type="term" value="F:hydrolase activity"/>
    <property type="evidence" value="ECO:0007669"/>
    <property type="project" value="UniProtKB-KW"/>
</dbReference>
<feature type="compositionally biased region" description="Acidic residues" evidence="5">
    <location>
        <begin position="373"/>
        <end position="388"/>
    </location>
</feature>
<dbReference type="SMART" id="SM00487">
    <property type="entry name" value="DEXDc"/>
    <property type="match status" value="1"/>
</dbReference>
<dbReference type="Pfam" id="PF00176">
    <property type="entry name" value="SNF2-rel_dom"/>
    <property type="match status" value="1"/>
</dbReference>
<reference evidence="8 10" key="1">
    <citation type="journal article" date="2011" name="Science">
        <title>Comparative functional genomics of the fission yeasts.</title>
        <authorList>
            <person name="Rhind N."/>
            <person name="Chen Z."/>
            <person name="Yassour M."/>
            <person name="Thompson D.A."/>
            <person name="Haas B.J."/>
            <person name="Habib N."/>
            <person name="Wapinski I."/>
            <person name="Roy S."/>
            <person name="Lin M.F."/>
            <person name="Heiman D.I."/>
            <person name="Young S.K."/>
            <person name="Furuya K."/>
            <person name="Guo Y."/>
            <person name="Pidoux A."/>
            <person name="Chen H.M."/>
            <person name="Robbertse B."/>
            <person name="Goldberg J.M."/>
            <person name="Aoki K."/>
            <person name="Bayne E.H."/>
            <person name="Berlin A.M."/>
            <person name="Desjardins C.A."/>
            <person name="Dobbs E."/>
            <person name="Dukaj L."/>
            <person name="Fan L."/>
            <person name="FitzGerald M.G."/>
            <person name="French C."/>
            <person name="Gujja S."/>
            <person name="Hansen K."/>
            <person name="Keifenheim D."/>
            <person name="Levin J.Z."/>
            <person name="Mosher R.A."/>
            <person name="Mueller C.A."/>
            <person name="Pfiffner J."/>
            <person name="Priest M."/>
            <person name="Russ C."/>
            <person name="Smialowska A."/>
            <person name="Swoboda P."/>
            <person name="Sykes S.M."/>
            <person name="Vaughn M."/>
            <person name="Vengrova S."/>
            <person name="Yoder R."/>
            <person name="Zeng Q."/>
            <person name="Allshire R."/>
            <person name="Baulcombe D."/>
            <person name="Birren B.W."/>
            <person name="Brown W."/>
            <person name="Ekwall K."/>
            <person name="Kellis M."/>
            <person name="Leatherwood J."/>
            <person name="Levin H."/>
            <person name="Margalit H."/>
            <person name="Martienssen R."/>
            <person name="Nieduszynski C.A."/>
            <person name="Spatafora J.W."/>
            <person name="Friedman N."/>
            <person name="Dalgaard J.Z."/>
            <person name="Baumann P."/>
            <person name="Niki H."/>
            <person name="Regev A."/>
            <person name="Nusbaum C."/>
        </authorList>
    </citation>
    <scope>NUCLEOTIDE SEQUENCE [LARGE SCALE GENOMIC DNA]</scope>
    <source>
        <strain evidence="10">yFS275 / FY16936</strain>
    </source>
</reference>
<gene>
    <name evidence="9" type="primary">rhp26</name>
    <name evidence="8" type="ORF">SJAG_04114</name>
</gene>
<dbReference type="PROSITE" id="PS51194">
    <property type="entry name" value="HELICASE_CTER"/>
    <property type="match status" value="1"/>
</dbReference>
<keyword evidence="10" id="KW-1185">Reference proteome</keyword>
<feature type="domain" description="Helicase ATP-binding" evidence="6">
    <location>
        <begin position="284"/>
        <end position="493"/>
    </location>
</feature>
<dbReference type="GO" id="GO:0061635">
    <property type="term" value="P:regulation of protein complex stability"/>
    <property type="evidence" value="ECO:0007669"/>
    <property type="project" value="EnsemblFungi"/>
</dbReference>
<dbReference type="OrthoDB" id="413460at2759"/>
<proteinExistence type="predicted"/>
<protein>
    <submittedName>
        <fullName evidence="8">SNF2 family helicase Rhp26</fullName>
    </submittedName>
</protein>
<feature type="domain" description="Helicase C-terminal" evidence="7">
    <location>
        <begin position="631"/>
        <end position="792"/>
    </location>
</feature>
<feature type="compositionally biased region" description="Polar residues" evidence="5">
    <location>
        <begin position="227"/>
        <end position="239"/>
    </location>
</feature>
<dbReference type="GO" id="GO:0006357">
    <property type="term" value="P:regulation of transcription by RNA polymerase II"/>
    <property type="evidence" value="ECO:0007669"/>
    <property type="project" value="EnsemblFungi"/>
</dbReference>
<dbReference type="OMA" id="DWECVVL"/>
<feature type="region of interest" description="Disordered" evidence="5">
    <location>
        <begin position="359"/>
        <end position="390"/>
    </location>
</feature>
<dbReference type="Gene3D" id="3.40.50.10810">
    <property type="entry name" value="Tandem AAA-ATPase domain"/>
    <property type="match status" value="1"/>
</dbReference>
<keyword evidence="4" id="KW-0175">Coiled coil</keyword>
<evidence type="ECO:0000256" key="2">
    <source>
        <dbReference type="ARBA" id="ARBA00022801"/>
    </source>
</evidence>
<dbReference type="GO" id="GO:0006283">
    <property type="term" value="P:transcription-coupled nucleotide-excision repair"/>
    <property type="evidence" value="ECO:0000318"/>
    <property type="project" value="GO_Central"/>
</dbReference>
<evidence type="ECO:0000256" key="3">
    <source>
        <dbReference type="ARBA" id="ARBA00022840"/>
    </source>
</evidence>
<dbReference type="Pfam" id="PF00271">
    <property type="entry name" value="Helicase_C"/>
    <property type="match status" value="1"/>
</dbReference>
<feature type="compositionally biased region" description="Basic and acidic residues" evidence="5">
    <location>
        <begin position="850"/>
        <end position="862"/>
    </location>
</feature>
<feature type="region of interest" description="Disordered" evidence="5">
    <location>
        <begin position="128"/>
        <end position="181"/>
    </location>
</feature>
<feature type="region of interest" description="Disordered" evidence="5">
    <location>
        <begin position="218"/>
        <end position="244"/>
    </location>
</feature>
<evidence type="ECO:0000313" key="10">
    <source>
        <dbReference type="Proteomes" id="UP000001744"/>
    </source>
</evidence>
<dbReference type="PANTHER" id="PTHR45629:SF7">
    <property type="entry name" value="DNA EXCISION REPAIR PROTEIN ERCC-6-RELATED"/>
    <property type="match status" value="1"/>
</dbReference>
<evidence type="ECO:0000259" key="6">
    <source>
        <dbReference type="PROSITE" id="PS51192"/>
    </source>
</evidence>
<name>B6K5Y8_SCHJY</name>
<feature type="compositionally biased region" description="Basic and acidic residues" evidence="5">
    <location>
        <begin position="361"/>
        <end position="372"/>
    </location>
</feature>
<dbReference type="GO" id="GO:0000785">
    <property type="term" value="C:chromatin"/>
    <property type="evidence" value="ECO:0007669"/>
    <property type="project" value="EnsemblFungi"/>
</dbReference>
<dbReference type="InterPro" id="IPR050496">
    <property type="entry name" value="SNF2_RAD54_helicase_repair"/>
</dbReference>
<dbReference type="RefSeq" id="XP_002175235.1">
    <property type="nucleotide sequence ID" value="XM_002175199.2"/>
</dbReference>
<feature type="compositionally biased region" description="Polar residues" evidence="5">
    <location>
        <begin position="128"/>
        <end position="140"/>
    </location>
</feature>
<feature type="region of interest" description="Disordered" evidence="5">
    <location>
        <begin position="822"/>
        <end position="865"/>
    </location>
</feature>
<accession>B6K5Y8</accession>
<keyword evidence="3" id="KW-0067">ATP-binding</keyword>
<dbReference type="InterPro" id="IPR001650">
    <property type="entry name" value="Helicase_C-like"/>
</dbReference>
<dbReference type="GO" id="GO:0140658">
    <property type="term" value="F:ATP-dependent chromatin remodeler activity"/>
    <property type="evidence" value="ECO:0000318"/>
    <property type="project" value="GO_Central"/>
</dbReference>
<dbReference type="CDD" id="cd18793">
    <property type="entry name" value="SF2_C_SNF"/>
    <property type="match status" value="1"/>
</dbReference>
<keyword evidence="2" id="KW-0378">Hydrolase</keyword>
<feature type="compositionally biased region" description="Acidic residues" evidence="5">
    <location>
        <begin position="142"/>
        <end position="151"/>
    </location>
</feature>
<keyword evidence="1" id="KW-0547">Nucleotide-binding</keyword>
<evidence type="ECO:0000256" key="4">
    <source>
        <dbReference type="SAM" id="Coils"/>
    </source>
</evidence>
<feature type="region of interest" description="Disordered" evidence="5">
    <location>
        <begin position="909"/>
        <end position="983"/>
    </location>
</feature>
<dbReference type="InterPro" id="IPR027417">
    <property type="entry name" value="P-loop_NTPase"/>
</dbReference>
<dbReference type="eggNOG" id="KOG0387">
    <property type="taxonomic scope" value="Eukaryota"/>
</dbReference>
<organism evidence="8 10">
    <name type="scientific">Schizosaccharomyces japonicus (strain yFS275 / FY16936)</name>
    <name type="common">Fission yeast</name>
    <dbReference type="NCBI Taxonomy" id="402676"/>
    <lineage>
        <taxon>Eukaryota</taxon>
        <taxon>Fungi</taxon>
        <taxon>Dikarya</taxon>
        <taxon>Ascomycota</taxon>
        <taxon>Taphrinomycotina</taxon>
        <taxon>Schizosaccharomycetes</taxon>
        <taxon>Schizosaccharomycetales</taxon>
        <taxon>Schizosaccharomycetaceae</taxon>
        <taxon>Schizosaccharomyces</taxon>
    </lineage>
</organism>
<dbReference type="PANTHER" id="PTHR45629">
    <property type="entry name" value="SNF2/RAD54 FAMILY MEMBER"/>
    <property type="match status" value="1"/>
</dbReference>
<dbReference type="SMART" id="SM00490">
    <property type="entry name" value="HELICc"/>
    <property type="match status" value="1"/>
</dbReference>
<dbReference type="GO" id="GO:0005634">
    <property type="term" value="C:nucleus"/>
    <property type="evidence" value="ECO:0000318"/>
    <property type="project" value="GO_Central"/>
</dbReference>